<evidence type="ECO:0000256" key="1">
    <source>
        <dbReference type="ARBA" id="ARBA00006914"/>
    </source>
</evidence>
<dbReference type="InterPro" id="IPR027417">
    <property type="entry name" value="P-loop_NTPase"/>
</dbReference>
<comment type="catalytic activity">
    <reaction evidence="4">
        <text>ATP + H2O = ADP + phosphate + H(+)</text>
        <dbReference type="Rhea" id="RHEA:13065"/>
        <dbReference type="ChEBI" id="CHEBI:15377"/>
        <dbReference type="ChEBI" id="CHEBI:15378"/>
        <dbReference type="ChEBI" id="CHEBI:30616"/>
        <dbReference type="ChEBI" id="CHEBI:43474"/>
        <dbReference type="ChEBI" id="CHEBI:456216"/>
        <dbReference type="EC" id="3.6.4.6"/>
    </reaction>
</comment>
<keyword evidence="4" id="KW-0813">Transport</keyword>
<dbReference type="PANTHER" id="PTHR23078:SF3">
    <property type="entry name" value="VESICLE-FUSING ATPASE"/>
    <property type="match status" value="1"/>
</dbReference>
<evidence type="ECO:0000256" key="2">
    <source>
        <dbReference type="ARBA" id="ARBA00022741"/>
    </source>
</evidence>
<dbReference type="InterPro" id="IPR039812">
    <property type="entry name" value="Vesicle-fus_ATPase"/>
</dbReference>
<feature type="chain" id="PRO_5046733443" description="Vesicle-fusing ATPase" evidence="6">
    <location>
        <begin position="20"/>
        <end position="673"/>
    </location>
</feature>
<dbReference type="Pfam" id="PF00004">
    <property type="entry name" value="AAA"/>
    <property type="match status" value="1"/>
</dbReference>
<keyword evidence="8" id="KW-0132">Cell division</keyword>
<feature type="compositionally biased region" description="Acidic residues" evidence="5">
    <location>
        <begin position="663"/>
        <end position="673"/>
    </location>
</feature>
<gene>
    <name evidence="8" type="ORF">SO694_00003747</name>
</gene>
<dbReference type="Gene3D" id="3.40.50.300">
    <property type="entry name" value="P-loop containing nucleotide triphosphate hydrolases"/>
    <property type="match status" value="1"/>
</dbReference>
<keyword evidence="6" id="KW-0732">Signal</keyword>
<comment type="similarity">
    <text evidence="1 4">Belongs to the AAA ATPase family.</text>
</comment>
<name>A0ABR1GDT9_AURAN</name>
<dbReference type="SUPFAM" id="SSF52540">
    <property type="entry name" value="P-loop containing nucleoside triphosphate hydrolases"/>
    <property type="match status" value="1"/>
</dbReference>
<evidence type="ECO:0000256" key="4">
    <source>
        <dbReference type="RuleBase" id="RU367045"/>
    </source>
</evidence>
<dbReference type="InterPro" id="IPR003959">
    <property type="entry name" value="ATPase_AAA_core"/>
</dbReference>
<keyword evidence="2 4" id="KW-0547">Nucleotide-binding</keyword>
<keyword evidence="4" id="KW-0479">Metal-binding</keyword>
<dbReference type="EC" id="3.6.4.6" evidence="4"/>
<keyword evidence="4" id="KW-0653">Protein transport</keyword>
<evidence type="ECO:0000313" key="9">
    <source>
        <dbReference type="Proteomes" id="UP001363151"/>
    </source>
</evidence>
<organism evidence="8 9">
    <name type="scientific">Aureococcus anophagefferens</name>
    <name type="common">Harmful bloom alga</name>
    <dbReference type="NCBI Taxonomy" id="44056"/>
    <lineage>
        <taxon>Eukaryota</taxon>
        <taxon>Sar</taxon>
        <taxon>Stramenopiles</taxon>
        <taxon>Ochrophyta</taxon>
        <taxon>Pelagophyceae</taxon>
        <taxon>Pelagomonadales</taxon>
        <taxon>Pelagomonadaceae</taxon>
        <taxon>Aureococcus</taxon>
    </lineage>
</organism>
<evidence type="ECO:0000256" key="3">
    <source>
        <dbReference type="ARBA" id="ARBA00022840"/>
    </source>
</evidence>
<comment type="subcellular location">
    <subcellularLocation>
        <location evidence="4">Cytoplasm</location>
    </subcellularLocation>
</comment>
<comment type="function">
    <text evidence="4">Required for vesicle-mediated transport. Catalyzes the fusion of transport vesicles within the Golgi cisternae. Is also required for transport from the endoplasmic reticulum to the Golgi stack. Seems to function as a fusion protein required for the delivery of cargo proteins to all compartments of the Golgi stack independent of vesicle origin.</text>
</comment>
<feature type="region of interest" description="Disordered" evidence="5">
    <location>
        <begin position="452"/>
        <end position="474"/>
    </location>
</feature>
<keyword evidence="8" id="KW-0131">Cell cycle</keyword>
<dbReference type="EMBL" id="JBBJCI010000033">
    <property type="protein sequence ID" value="KAK7254007.1"/>
    <property type="molecule type" value="Genomic_DNA"/>
</dbReference>
<evidence type="ECO:0000259" key="7">
    <source>
        <dbReference type="SMART" id="SM00382"/>
    </source>
</evidence>
<keyword evidence="4" id="KW-0963">Cytoplasm</keyword>
<dbReference type="SMART" id="SM00382">
    <property type="entry name" value="AAA"/>
    <property type="match status" value="1"/>
</dbReference>
<protein>
    <recommendedName>
        <fullName evidence="4">Vesicle-fusing ATPase</fullName>
        <ecNumber evidence="4">3.6.4.6</ecNumber>
    </recommendedName>
</protein>
<comment type="cofactor">
    <cofactor evidence="4">
        <name>Mg(2+)</name>
        <dbReference type="ChEBI" id="CHEBI:18420"/>
    </cofactor>
    <text evidence="4">Binds 1 Mg(2+) ion per subunit.</text>
</comment>
<evidence type="ECO:0000313" key="8">
    <source>
        <dbReference type="EMBL" id="KAK7254007.1"/>
    </source>
</evidence>
<evidence type="ECO:0000256" key="5">
    <source>
        <dbReference type="SAM" id="MobiDB-lite"/>
    </source>
</evidence>
<accession>A0ABR1GDT9</accession>
<feature type="compositionally biased region" description="Basic and acidic residues" evidence="5">
    <location>
        <begin position="635"/>
        <end position="650"/>
    </location>
</feature>
<dbReference type="Pfam" id="PF17862">
    <property type="entry name" value="AAA_lid_3"/>
    <property type="match status" value="1"/>
</dbReference>
<dbReference type="PROSITE" id="PS51257">
    <property type="entry name" value="PROKAR_LIPOPROTEIN"/>
    <property type="match status" value="1"/>
</dbReference>
<feature type="signal peptide" evidence="6">
    <location>
        <begin position="1"/>
        <end position="19"/>
    </location>
</feature>
<keyword evidence="4" id="KW-0378">Hydrolase</keyword>
<comment type="caution">
    <text evidence="8">The sequence shown here is derived from an EMBL/GenBank/DDBJ whole genome shotgun (WGS) entry which is preliminary data.</text>
</comment>
<dbReference type="InterPro" id="IPR003593">
    <property type="entry name" value="AAA+_ATPase"/>
</dbReference>
<dbReference type="Proteomes" id="UP001363151">
    <property type="component" value="Unassembled WGS sequence"/>
</dbReference>
<evidence type="ECO:0000256" key="6">
    <source>
        <dbReference type="SAM" id="SignalP"/>
    </source>
</evidence>
<keyword evidence="4" id="KW-0460">Magnesium</keyword>
<dbReference type="InterPro" id="IPR041569">
    <property type="entry name" value="AAA_lid_3"/>
</dbReference>
<sequence>MKAAWLLLATASALQSCAPRSSLRRARPGFAPVFRITNSASTEAAERNELRKPKKIKAAEPDLGSPSDTFEALCVMCGVPPDREASLDFQGFALAFEQLFNRNVPLTPEALDELKAAVDSGNDEDVSMANWNFFHKQWTASASMAGHLDGRVAKKRARADLDAEKKRLEDVAKKREDDFQQRLVKATQENLEKARSQPALLAKDAQAKQAAKSKWFEARESAAKAAAEYRSLDPAKWADVVADIGGLDAALEEIRRRVWTPLCAPAALLDELGAERLKGVLLYGPPGCGKSYLAARLAKGLSRRAVTVVSGPEIMDKYVGSSEAQLRELFTNPPKVEPRVGDAPDVHMVAEANELHVILLDEFDAIARQRSDGKTSDTSTRDSVVNQLLALMDGVSELPVPTFVLALTNRRELVDDAVLRPGRLEVHVEVPRPDERGRRSVLRIHAEKMRSSGRLRLGGAPPPPEEDAPPQPEDACALDVVDDATYDAWVADVAARTDGFSGAAMAAVVRAAVSRALDRSVKSEDVTACTVDGGDFDRAVDDVRRSTLELAWTVDDAPAAEDVAEVAVEDVVKVAVEPGRPLGGDGRARLRGLQEGSGELDATLDMAKQIFARQRDGASGASVSWNSMDNYGPYDYRRALRDPDAYHRDAGTPGSNRPRARDDDDDDDDRPTD</sequence>
<proteinExistence type="inferred from homology"/>
<dbReference type="GO" id="GO:0051301">
    <property type="term" value="P:cell division"/>
    <property type="evidence" value="ECO:0007669"/>
    <property type="project" value="UniProtKB-KW"/>
</dbReference>
<keyword evidence="4" id="KW-0931">ER-Golgi transport</keyword>
<feature type="region of interest" description="Disordered" evidence="5">
    <location>
        <begin position="42"/>
        <end position="62"/>
    </location>
</feature>
<dbReference type="Gene3D" id="1.10.8.60">
    <property type="match status" value="1"/>
</dbReference>
<feature type="domain" description="AAA+ ATPase" evidence="7">
    <location>
        <begin position="276"/>
        <end position="434"/>
    </location>
</feature>
<reference evidence="8 9" key="1">
    <citation type="submission" date="2024-03" db="EMBL/GenBank/DDBJ databases">
        <title>Aureococcus anophagefferens CCMP1851 and Kratosvirus quantuckense: Draft genome of a second virus-susceptible host strain in the model system.</title>
        <authorList>
            <person name="Chase E."/>
            <person name="Truchon A.R."/>
            <person name="Schepens W."/>
            <person name="Wilhelm S.W."/>
        </authorList>
    </citation>
    <scope>NUCLEOTIDE SEQUENCE [LARGE SCALE GENOMIC DNA]</scope>
    <source>
        <strain evidence="8 9">CCMP1851</strain>
    </source>
</reference>
<keyword evidence="3 4" id="KW-0067">ATP-binding</keyword>
<keyword evidence="9" id="KW-1185">Reference proteome</keyword>
<feature type="region of interest" description="Disordered" evidence="5">
    <location>
        <begin position="615"/>
        <end position="673"/>
    </location>
</feature>
<dbReference type="PANTHER" id="PTHR23078">
    <property type="entry name" value="VESICULAR-FUSION PROTEIN NSF"/>
    <property type="match status" value="1"/>
</dbReference>